<sequence length="213" mass="24275">MSSRFLREYKIVVVGGGGVGKSAFIIQFVGGYFLSELDPTIEDSYRKQYSVDSEVVLFDILDTAGQEEYSAMREQYMRTCEGMIIMYSITSRVSFEEAFAFREQLLRVKERDYFPMLVVGNKSDQHSEREVPVQEGMAFATHAGCGFLEVSAKSCNNVDRTFFDIVREIRRFNKELPSSLSIPSKLPQTHRKRSPFSPRSLSISVRRATISAE</sequence>
<organism evidence="1 2">
    <name type="scientific">Lindgomyces ingoldianus</name>
    <dbReference type="NCBI Taxonomy" id="673940"/>
    <lineage>
        <taxon>Eukaryota</taxon>
        <taxon>Fungi</taxon>
        <taxon>Dikarya</taxon>
        <taxon>Ascomycota</taxon>
        <taxon>Pezizomycotina</taxon>
        <taxon>Dothideomycetes</taxon>
        <taxon>Pleosporomycetidae</taxon>
        <taxon>Pleosporales</taxon>
        <taxon>Lindgomycetaceae</taxon>
        <taxon>Lindgomyces</taxon>
    </lineage>
</organism>
<proteinExistence type="predicted"/>
<evidence type="ECO:0000313" key="2">
    <source>
        <dbReference type="Proteomes" id="UP000799755"/>
    </source>
</evidence>
<keyword evidence="2" id="KW-1185">Reference proteome</keyword>
<comment type="caution">
    <text evidence="1">The sequence shown here is derived from an EMBL/GenBank/DDBJ whole genome shotgun (WGS) entry which is preliminary data.</text>
</comment>
<accession>A0ACB6QB02</accession>
<protein>
    <submittedName>
        <fullName evidence="1">Ras-domain-containing protein</fullName>
    </submittedName>
</protein>
<dbReference type="EMBL" id="MU003551">
    <property type="protein sequence ID" value="KAF2463326.1"/>
    <property type="molecule type" value="Genomic_DNA"/>
</dbReference>
<evidence type="ECO:0000313" key="1">
    <source>
        <dbReference type="EMBL" id="KAF2463326.1"/>
    </source>
</evidence>
<dbReference type="Proteomes" id="UP000799755">
    <property type="component" value="Unassembled WGS sequence"/>
</dbReference>
<name>A0ACB6QB02_9PLEO</name>
<reference evidence="1" key="1">
    <citation type="journal article" date="2020" name="Stud. Mycol.">
        <title>101 Dothideomycetes genomes: a test case for predicting lifestyles and emergence of pathogens.</title>
        <authorList>
            <person name="Haridas S."/>
            <person name="Albert R."/>
            <person name="Binder M."/>
            <person name="Bloem J."/>
            <person name="Labutti K."/>
            <person name="Salamov A."/>
            <person name="Andreopoulos B."/>
            <person name="Baker S."/>
            <person name="Barry K."/>
            <person name="Bills G."/>
            <person name="Bluhm B."/>
            <person name="Cannon C."/>
            <person name="Castanera R."/>
            <person name="Culley D."/>
            <person name="Daum C."/>
            <person name="Ezra D."/>
            <person name="Gonzalez J."/>
            <person name="Henrissat B."/>
            <person name="Kuo A."/>
            <person name="Liang C."/>
            <person name="Lipzen A."/>
            <person name="Lutzoni F."/>
            <person name="Magnuson J."/>
            <person name="Mondo S."/>
            <person name="Nolan M."/>
            <person name="Ohm R."/>
            <person name="Pangilinan J."/>
            <person name="Park H.-J."/>
            <person name="Ramirez L."/>
            <person name="Alfaro M."/>
            <person name="Sun H."/>
            <person name="Tritt A."/>
            <person name="Yoshinaga Y."/>
            <person name="Zwiers L.-H."/>
            <person name="Turgeon B."/>
            <person name="Goodwin S."/>
            <person name="Spatafora J."/>
            <person name="Crous P."/>
            <person name="Grigoriev I."/>
        </authorList>
    </citation>
    <scope>NUCLEOTIDE SEQUENCE</scope>
    <source>
        <strain evidence="1">ATCC 200398</strain>
    </source>
</reference>
<gene>
    <name evidence="1" type="ORF">BDR25DRAFT_337877</name>
</gene>